<dbReference type="STRING" id="211165.GCA_000317285_03977"/>
<evidence type="ECO:0000256" key="4">
    <source>
        <dbReference type="ARBA" id="ARBA00022741"/>
    </source>
</evidence>
<keyword evidence="11" id="KW-0472">Membrane</keyword>
<keyword evidence="11" id="KW-0812">Transmembrane</keyword>
<dbReference type="Pfam" id="PF00069">
    <property type="entry name" value="Pkinase"/>
    <property type="match status" value="1"/>
</dbReference>
<comment type="catalytic activity">
    <reaction evidence="7">
        <text>L-threonyl-[protein] + ATP = O-phospho-L-threonyl-[protein] + ADP + H(+)</text>
        <dbReference type="Rhea" id="RHEA:46608"/>
        <dbReference type="Rhea" id="RHEA-COMP:11060"/>
        <dbReference type="Rhea" id="RHEA-COMP:11605"/>
        <dbReference type="ChEBI" id="CHEBI:15378"/>
        <dbReference type="ChEBI" id="CHEBI:30013"/>
        <dbReference type="ChEBI" id="CHEBI:30616"/>
        <dbReference type="ChEBI" id="CHEBI:61977"/>
        <dbReference type="ChEBI" id="CHEBI:456216"/>
        <dbReference type="EC" id="2.7.11.1"/>
    </reaction>
</comment>
<evidence type="ECO:0000256" key="9">
    <source>
        <dbReference type="PROSITE-ProRule" id="PRU10141"/>
    </source>
</evidence>
<evidence type="ECO:0000256" key="7">
    <source>
        <dbReference type="ARBA" id="ARBA00047899"/>
    </source>
</evidence>
<comment type="catalytic activity">
    <reaction evidence="8">
        <text>L-seryl-[protein] + ATP = O-phospho-L-seryl-[protein] + ADP + H(+)</text>
        <dbReference type="Rhea" id="RHEA:17989"/>
        <dbReference type="Rhea" id="RHEA-COMP:9863"/>
        <dbReference type="Rhea" id="RHEA-COMP:11604"/>
        <dbReference type="ChEBI" id="CHEBI:15378"/>
        <dbReference type="ChEBI" id="CHEBI:29999"/>
        <dbReference type="ChEBI" id="CHEBI:30616"/>
        <dbReference type="ChEBI" id="CHEBI:83421"/>
        <dbReference type="ChEBI" id="CHEBI:456216"/>
        <dbReference type="EC" id="2.7.11.1"/>
    </reaction>
</comment>
<dbReference type="PROSITE" id="PS00108">
    <property type="entry name" value="PROTEIN_KINASE_ST"/>
    <property type="match status" value="1"/>
</dbReference>
<evidence type="ECO:0000256" key="10">
    <source>
        <dbReference type="SAM" id="MobiDB-lite"/>
    </source>
</evidence>
<dbReference type="CDD" id="cd14014">
    <property type="entry name" value="STKc_PknB_like"/>
    <property type="match status" value="1"/>
</dbReference>
<evidence type="ECO:0000313" key="13">
    <source>
        <dbReference type="EMBL" id="RUR84539.1"/>
    </source>
</evidence>
<evidence type="ECO:0000256" key="11">
    <source>
        <dbReference type="SAM" id="Phobius"/>
    </source>
</evidence>
<evidence type="ECO:0000259" key="12">
    <source>
        <dbReference type="PROSITE" id="PS50011"/>
    </source>
</evidence>
<feature type="compositionally biased region" description="Low complexity" evidence="10">
    <location>
        <begin position="359"/>
        <end position="369"/>
    </location>
</feature>
<evidence type="ECO:0000256" key="8">
    <source>
        <dbReference type="ARBA" id="ARBA00048679"/>
    </source>
</evidence>
<proteinExistence type="predicted"/>
<dbReference type="SUPFAM" id="SSF56112">
    <property type="entry name" value="Protein kinase-like (PK-like)"/>
    <property type="match status" value="1"/>
</dbReference>
<feature type="domain" description="Protein kinase" evidence="12">
    <location>
        <begin position="9"/>
        <end position="275"/>
    </location>
</feature>
<dbReference type="Gene3D" id="1.10.510.10">
    <property type="entry name" value="Transferase(Phosphotransferase) domain 1"/>
    <property type="match status" value="1"/>
</dbReference>
<sequence length="536" mass="58771">MPMLLNNRYQVIQTLGSGGFGETFLAEDTQMPSRRRCVIKQLKPIQDNPQVYQLVQQRFRREAAILEELGDGSEQIPKLYAYFLEKGQFYLVQEYIQGQTLTQKIQQQGLMSESAVKEILISILPVLDYVHSKGIVHRDIKPDNILIRYADGKPILIDFGAVKETIGTVVTPSGNSTRSIVIGTPGFMPSEQLAGRPMFASDIYSLGLTAIYLLTGKMPQEMGTDPATGALLWRQYALNVTPSFAAVLNKAIQFNVRVSAAPPQEARFISAREMLQTLQSGAAPFPPTMPYSQPPVATVPSLQIPENTVAVSPSNSNQTPVNQSSGSGQKGILLGSIIAGALIGTSVIIGFALSNRQQPQPIAQQQTPQSTSEPNPVEPKSEPQANNPAISEPSQQTPEPQETVLSEPTPETSIPQATQTTAPQVDRTSPEEFVRNYYATINQGEYQQTWNYLAPSFQSNKRLHPQGYLSYIDWWGGRVQQVEVDRVSLLGTGTQTATVNAQLKYLMKNGKVVSSSVNFSLLWDAESSGWVIADAK</sequence>
<feature type="transmembrane region" description="Helical" evidence="11">
    <location>
        <begin position="332"/>
        <end position="353"/>
    </location>
</feature>
<keyword evidence="5" id="KW-0418">Kinase</keyword>
<dbReference type="PROSITE" id="PS50011">
    <property type="entry name" value="PROTEIN_KINASE_DOM"/>
    <property type="match status" value="1"/>
</dbReference>
<dbReference type="GO" id="GO:0004674">
    <property type="term" value="F:protein serine/threonine kinase activity"/>
    <property type="evidence" value="ECO:0007669"/>
    <property type="project" value="UniProtKB-KW"/>
</dbReference>
<dbReference type="InterPro" id="IPR008271">
    <property type="entry name" value="Ser/Thr_kinase_AS"/>
</dbReference>
<dbReference type="EMBL" id="RSCJ01000004">
    <property type="protein sequence ID" value="RUR84539.1"/>
    <property type="molecule type" value="Genomic_DNA"/>
</dbReference>
<dbReference type="PANTHER" id="PTHR24363:SF0">
    <property type="entry name" value="SERINE_THREONINE KINASE LIKE DOMAIN CONTAINING 1"/>
    <property type="match status" value="1"/>
</dbReference>
<dbReference type="AlphaFoldDB" id="A0A433NMW5"/>
<protein>
    <recommendedName>
        <fullName evidence="1">non-specific serine/threonine protein kinase</fullName>
        <ecNumber evidence="1">2.7.11.1</ecNumber>
    </recommendedName>
</protein>
<keyword evidence="4 9" id="KW-0547">Nucleotide-binding</keyword>
<keyword evidence="3" id="KW-0808">Transferase</keyword>
<dbReference type="InterPro" id="IPR017441">
    <property type="entry name" value="Protein_kinase_ATP_BS"/>
</dbReference>
<evidence type="ECO:0000313" key="14">
    <source>
        <dbReference type="Proteomes" id="UP000268857"/>
    </source>
</evidence>
<gene>
    <name evidence="13" type="ORF">PCC6912_14340</name>
</gene>
<keyword evidence="2" id="KW-0723">Serine/threonine-protein kinase</keyword>
<dbReference type="PROSITE" id="PS00107">
    <property type="entry name" value="PROTEIN_KINASE_ATP"/>
    <property type="match status" value="1"/>
</dbReference>
<dbReference type="PANTHER" id="PTHR24363">
    <property type="entry name" value="SERINE/THREONINE PROTEIN KINASE"/>
    <property type="match status" value="1"/>
</dbReference>
<dbReference type="SMART" id="SM00220">
    <property type="entry name" value="S_TKc"/>
    <property type="match status" value="1"/>
</dbReference>
<dbReference type="Proteomes" id="UP000268857">
    <property type="component" value="Unassembled WGS sequence"/>
</dbReference>
<feature type="region of interest" description="Disordered" evidence="10">
    <location>
        <begin position="359"/>
        <end position="430"/>
    </location>
</feature>
<name>A0A433NMW5_CHLFR</name>
<evidence type="ECO:0000256" key="6">
    <source>
        <dbReference type="ARBA" id="ARBA00022840"/>
    </source>
</evidence>
<evidence type="ECO:0000256" key="1">
    <source>
        <dbReference type="ARBA" id="ARBA00012513"/>
    </source>
</evidence>
<dbReference type="EC" id="2.7.11.1" evidence="1"/>
<dbReference type="InterPro" id="IPR011009">
    <property type="entry name" value="Kinase-like_dom_sf"/>
</dbReference>
<keyword evidence="6 9" id="KW-0067">ATP-binding</keyword>
<evidence type="ECO:0000256" key="3">
    <source>
        <dbReference type="ARBA" id="ARBA00022679"/>
    </source>
</evidence>
<keyword evidence="11" id="KW-1133">Transmembrane helix</keyword>
<keyword evidence="14" id="KW-1185">Reference proteome</keyword>
<reference evidence="13 14" key="1">
    <citation type="journal article" date="2019" name="Genome Biol. Evol.">
        <title>Day and night: Metabolic profiles and evolutionary relationships of six axenic non-marine cyanobacteria.</title>
        <authorList>
            <person name="Will S.E."/>
            <person name="Henke P."/>
            <person name="Boedeker C."/>
            <person name="Huang S."/>
            <person name="Brinkmann H."/>
            <person name="Rohde M."/>
            <person name="Jarek M."/>
            <person name="Friedl T."/>
            <person name="Seufert S."/>
            <person name="Schumacher M."/>
            <person name="Overmann J."/>
            <person name="Neumann-Schaal M."/>
            <person name="Petersen J."/>
        </authorList>
    </citation>
    <scope>NUCLEOTIDE SEQUENCE [LARGE SCALE GENOMIC DNA]</scope>
    <source>
        <strain evidence="13 14">PCC 6912</strain>
    </source>
</reference>
<evidence type="ECO:0000256" key="5">
    <source>
        <dbReference type="ARBA" id="ARBA00022777"/>
    </source>
</evidence>
<comment type="caution">
    <text evidence="13">The sequence shown here is derived from an EMBL/GenBank/DDBJ whole genome shotgun (WGS) entry which is preliminary data.</text>
</comment>
<dbReference type="OrthoDB" id="428678at2"/>
<feature type="compositionally biased region" description="Polar residues" evidence="10">
    <location>
        <begin position="383"/>
        <end position="427"/>
    </location>
</feature>
<accession>A0A433NMW5</accession>
<feature type="binding site" evidence="9">
    <location>
        <position position="40"/>
    </location>
    <ligand>
        <name>ATP</name>
        <dbReference type="ChEBI" id="CHEBI:30616"/>
    </ligand>
</feature>
<dbReference type="GO" id="GO:0005524">
    <property type="term" value="F:ATP binding"/>
    <property type="evidence" value="ECO:0007669"/>
    <property type="project" value="UniProtKB-UniRule"/>
</dbReference>
<dbReference type="InterPro" id="IPR000719">
    <property type="entry name" value="Prot_kinase_dom"/>
</dbReference>
<organism evidence="13 14">
    <name type="scientific">Chlorogloeopsis fritschii PCC 6912</name>
    <dbReference type="NCBI Taxonomy" id="211165"/>
    <lineage>
        <taxon>Bacteria</taxon>
        <taxon>Bacillati</taxon>
        <taxon>Cyanobacteriota</taxon>
        <taxon>Cyanophyceae</taxon>
        <taxon>Nostocales</taxon>
        <taxon>Chlorogloeopsidaceae</taxon>
        <taxon>Chlorogloeopsis</taxon>
    </lineage>
</organism>
<evidence type="ECO:0000256" key="2">
    <source>
        <dbReference type="ARBA" id="ARBA00022527"/>
    </source>
</evidence>
<dbReference type="RefSeq" id="WP_016875464.1">
    <property type="nucleotide sequence ID" value="NZ_AJLN01000100.1"/>
</dbReference>